<dbReference type="Proteomes" id="UP001634394">
    <property type="component" value="Unassembled WGS sequence"/>
</dbReference>
<evidence type="ECO:0000256" key="5">
    <source>
        <dbReference type="ARBA" id="ARBA00022833"/>
    </source>
</evidence>
<dbReference type="PROSITE" id="PS50089">
    <property type="entry name" value="ZF_RING_2"/>
    <property type="match status" value="1"/>
</dbReference>
<evidence type="ECO:0000256" key="2">
    <source>
        <dbReference type="ARBA" id="ARBA00022703"/>
    </source>
</evidence>
<keyword evidence="2" id="KW-0053">Apoptosis</keyword>
<evidence type="ECO:0000313" key="9">
    <source>
        <dbReference type="EMBL" id="KAL3882676.1"/>
    </source>
</evidence>
<gene>
    <name evidence="9" type="ORF">ACJMK2_028993</name>
</gene>
<evidence type="ECO:0000256" key="6">
    <source>
        <dbReference type="PROSITE-ProRule" id="PRU00175"/>
    </source>
</evidence>
<keyword evidence="3" id="KW-0479">Metal-binding</keyword>
<evidence type="ECO:0000256" key="3">
    <source>
        <dbReference type="ARBA" id="ARBA00022723"/>
    </source>
</evidence>
<dbReference type="InterPro" id="IPR001841">
    <property type="entry name" value="Znf_RING"/>
</dbReference>
<sequence>MWDMAREGGDTRSMPSVKSTSLQCHVEDALMSLEIEDKDKSMNNEWARYISFGAFPRTSPVHPIRLSKSGFYYTGHDDETVCFSCGLRNKNWKVGESPSEIHTRLSPNCKFANGNEDGNMPILNNNTYLNGPCIERYQISDPNIVQFPPSESSRMNKTQFEPPCSIKNDHLMTGCNADAQPSTINTTDRPEEPTTSTNGLTKGKKLTQIQNIDNRDSVVSTVTETRLSDEPGDTELQLSKLAPSEEMKINENINNLGIRLENPMHPHYATVTSRLESFRGWPSLLTQKPSELAAAGLYYVGVGDCVRCFSCGGGLRSWEEGDDPWEEHARWYPDCSFLKTRKGDLVLRQLVGVNLRSEETWTSERQDDGSLEMRSRDEIRSMSFKPKVEEVASANATNSPAVQSVLFMGYSLEMVKQALEILESREGHVTFSANDLLEAIFQTEESKPTTQEGNKLYPSNDINETLEEIKGKEDNMNASSKQKTNLSPPQENAQSTIEENNNYSSKDKLSFKEMESLLEQNQELKDQRTCKICMERDACIVFLPCGHMMACPQCAPALRKCPICRQLIKGTIRAYAS</sequence>
<evidence type="ECO:0000256" key="7">
    <source>
        <dbReference type="SAM" id="MobiDB-lite"/>
    </source>
</evidence>
<dbReference type="InterPro" id="IPR013083">
    <property type="entry name" value="Znf_RING/FYVE/PHD"/>
</dbReference>
<dbReference type="Pfam" id="PF00653">
    <property type="entry name" value="BIR"/>
    <property type="match status" value="2"/>
</dbReference>
<dbReference type="FunFam" id="1.10.1170.10:FF:000002">
    <property type="entry name" value="Baculoviral IAP repeat containing 7"/>
    <property type="match status" value="1"/>
</dbReference>
<dbReference type="GO" id="GO:0006915">
    <property type="term" value="P:apoptotic process"/>
    <property type="evidence" value="ECO:0007669"/>
    <property type="project" value="UniProtKB-KW"/>
</dbReference>
<dbReference type="Gene3D" id="1.10.1170.10">
    <property type="entry name" value="Inhibitor Of Apoptosis Protein (2mihbC-IAP-1), Chain A"/>
    <property type="match status" value="2"/>
</dbReference>
<dbReference type="AlphaFoldDB" id="A0ABD3XAM6"/>
<dbReference type="EMBL" id="JBJQND010000003">
    <property type="protein sequence ID" value="KAL3882676.1"/>
    <property type="molecule type" value="Genomic_DNA"/>
</dbReference>
<feature type="compositionally biased region" description="Polar residues" evidence="7">
    <location>
        <begin position="179"/>
        <end position="200"/>
    </location>
</feature>
<keyword evidence="5" id="KW-0862">Zinc</keyword>
<dbReference type="FunFam" id="3.30.40.10:FF:000184">
    <property type="entry name" value="Baculoviral IAP repeat containing 2"/>
    <property type="match status" value="1"/>
</dbReference>
<dbReference type="InterPro" id="IPR050784">
    <property type="entry name" value="IAP"/>
</dbReference>
<accession>A0ABD3XAM6</accession>
<dbReference type="InterPro" id="IPR001370">
    <property type="entry name" value="BIR_rpt"/>
</dbReference>
<dbReference type="SUPFAM" id="SSF57924">
    <property type="entry name" value="Inhibitor of apoptosis (IAP) repeat"/>
    <property type="match status" value="2"/>
</dbReference>
<evidence type="ECO:0000259" key="8">
    <source>
        <dbReference type="PROSITE" id="PS50089"/>
    </source>
</evidence>
<dbReference type="CDD" id="cd00022">
    <property type="entry name" value="BIR"/>
    <property type="match status" value="2"/>
</dbReference>
<protein>
    <recommendedName>
        <fullName evidence="8">RING-type domain-containing protein</fullName>
    </recommendedName>
</protein>
<dbReference type="PROSITE" id="PS50143">
    <property type="entry name" value="BIR_REPEAT_2"/>
    <property type="match status" value="2"/>
</dbReference>
<feature type="domain" description="RING-type" evidence="8">
    <location>
        <begin position="530"/>
        <end position="565"/>
    </location>
</feature>
<feature type="compositionally biased region" description="Polar residues" evidence="7">
    <location>
        <begin position="476"/>
        <end position="504"/>
    </location>
</feature>
<dbReference type="Gene3D" id="1.10.8.10">
    <property type="entry name" value="DNA helicase RuvA subunit, C-terminal domain"/>
    <property type="match status" value="1"/>
</dbReference>
<dbReference type="PANTHER" id="PTHR10044:SF139">
    <property type="entry name" value="DEATH-ASSOCIATED INHIBITOR OF APOPTOSIS 2"/>
    <property type="match status" value="1"/>
</dbReference>
<proteinExistence type="inferred from homology"/>
<dbReference type="Pfam" id="PF13920">
    <property type="entry name" value="zf-C3HC4_3"/>
    <property type="match status" value="1"/>
</dbReference>
<evidence type="ECO:0000256" key="1">
    <source>
        <dbReference type="ARBA" id="ARBA00006672"/>
    </source>
</evidence>
<name>A0ABD3XAM6_SINWO</name>
<feature type="region of interest" description="Disordered" evidence="7">
    <location>
        <begin position="472"/>
        <end position="505"/>
    </location>
</feature>
<feature type="region of interest" description="Disordered" evidence="7">
    <location>
        <begin position="177"/>
        <end position="206"/>
    </location>
</feature>
<dbReference type="SMART" id="SM00238">
    <property type="entry name" value="BIR"/>
    <property type="match status" value="2"/>
</dbReference>
<dbReference type="PROSITE" id="PS01282">
    <property type="entry name" value="BIR_REPEAT_1"/>
    <property type="match status" value="1"/>
</dbReference>
<dbReference type="SMART" id="SM00184">
    <property type="entry name" value="RING"/>
    <property type="match status" value="1"/>
</dbReference>
<comment type="caution">
    <text evidence="9">The sequence shown here is derived from an EMBL/GenBank/DDBJ whole genome shotgun (WGS) entry which is preliminary data.</text>
</comment>
<evidence type="ECO:0000256" key="4">
    <source>
        <dbReference type="ARBA" id="ARBA00022771"/>
    </source>
</evidence>
<keyword evidence="4 6" id="KW-0863">Zinc-finger</keyword>
<dbReference type="GO" id="GO:0008270">
    <property type="term" value="F:zinc ion binding"/>
    <property type="evidence" value="ECO:0007669"/>
    <property type="project" value="UniProtKB-KW"/>
</dbReference>
<organism evidence="9 10">
    <name type="scientific">Sinanodonta woodiana</name>
    <name type="common">Chinese pond mussel</name>
    <name type="synonym">Anodonta woodiana</name>
    <dbReference type="NCBI Taxonomy" id="1069815"/>
    <lineage>
        <taxon>Eukaryota</taxon>
        <taxon>Metazoa</taxon>
        <taxon>Spiralia</taxon>
        <taxon>Lophotrochozoa</taxon>
        <taxon>Mollusca</taxon>
        <taxon>Bivalvia</taxon>
        <taxon>Autobranchia</taxon>
        <taxon>Heteroconchia</taxon>
        <taxon>Palaeoheterodonta</taxon>
        <taxon>Unionida</taxon>
        <taxon>Unionoidea</taxon>
        <taxon>Unionidae</taxon>
        <taxon>Unioninae</taxon>
        <taxon>Sinanodonta</taxon>
    </lineage>
</organism>
<reference evidence="9 10" key="1">
    <citation type="submission" date="2024-11" db="EMBL/GenBank/DDBJ databases">
        <title>Chromosome-level genome assembly of the freshwater bivalve Anodonta woodiana.</title>
        <authorList>
            <person name="Chen X."/>
        </authorList>
    </citation>
    <scope>NUCLEOTIDE SEQUENCE [LARGE SCALE GENOMIC DNA]</scope>
    <source>
        <strain evidence="9">MN2024</strain>
        <tissue evidence="9">Gills</tissue>
    </source>
</reference>
<dbReference type="Gene3D" id="3.30.40.10">
    <property type="entry name" value="Zinc/RING finger domain, C3HC4 (zinc finger)"/>
    <property type="match status" value="1"/>
</dbReference>
<dbReference type="CDD" id="cd16713">
    <property type="entry name" value="RING-HC_BIRC2_3_7"/>
    <property type="match status" value="1"/>
</dbReference>
<keyword evidence="10" id="KW-1185">Reference proteome</keyword>
<evidence type="ECO:0000313" key="10">
    <source>
        <dbReference type="Proteomes" id="UP001634394"/>
    </source>
</evidence>
<dbReference type="PANTHER" id="PTHR10044">
    <property type="entry name" value="INHIBITOR OF APOPTOSIS"/>
    <property type="match status" value="1"/>
</dbReference>
<comment type="similarity">
    <text evidence="1">Belongs to the IAP family.</text>
</comment>